<evidence type="ECO:0000313" key="2">
    <source>
        <dbReference type="EMBL" id="MVT26351.1"/>
    </source>
</evidence>
<keyword evidence="3" id="KW-1185">Reference proteome</keyword>
<dbReference type="GO" id="GO:0006629">
    <property type="term" value="P:lipid metabolic process"/>
    <property type="evidence" value="ECO:0007669"/>
    <property type="project" value="InterPro"/>
</dbReference>
<proteinExistence type="predicted"/>
<dbReference type="Gene3D" id="3.20.20.190">
    <property type="entry name" value="Phosphatidylinositol (PI) phosphodiesterase"/>
    <property type="match status" value="1"/>
</dbReference>
<sequence>MPRRRRARVFAHRGASALFPEHTRAAYLRALEDGAEGLEIDLHLTRDGELVCFHDATLERTTDGTGAAADTTLAQLRRLDVSSWKTPRLPACYGTRAQQLMTLQDVLELVCAAGRDVRLAIELKHPSPYGHALEDRTLKVLLAAGWDPETSRIEVGDHTVRVSFMSFDPASLRYLSELVPTDKLCALFARVEEADISARLARLRFSAAVRPLVGAVMRRAVKESEALVWNRQVGMAGPGISYARQHRAELKAWIARGSRLRVWTVDTLADADLMVDLGVQELTTNHPGRLVQHLSR</sequence>
<comment type="caution">
    <text evidence="2">The sequence shown here is derived from an EMBL/GenBank/DDBJ whole genome shotgun (WGS) entry which is preliminary data.</text>
</comment>
<protein>
    <submittedName>
        <fullName evidence="2">Glycerophosphodiester phosphodiesterase</fullName>
    </submittedName>
</protein>
<dbReference type="GO" id="GO:0008081">
    <property type="term" value="F:phosphoric diester hydrolase activity"/>
    <property type="evidence" value="ECO:0007669"/>
    <property type="project" value="InterPro"/>
</dbReference>
<feature type="domain" description="GP-PDE" evidence="1">
    <location>
        <begin position="7"/>
        <end position="294"/>
    </location>
</feature>
<accession>A0A7K1UK04</accession>
<dbReference type="PROSITE" id="PS51704">
    <property type="entry name" value="GP_PDE"/>
    <property type="match status" value="1"/>
</dbReference>
<dbReference type="Proteomes" id="UP000460157">
    <property type="component" value="Unassembled WGS sequence"/>
</dbReference>
<evidence type="ECO:0000313" key="3">
    <source>
        <dbReference type="Proteomes" id="UP000460157"/>
    </source>
</evidence>
<dbReference type="PANTHER" id="PTHR46211">
    <property type="entry name" value="GLYCEROPHOSPHORYL DIESTER PHOSPHODIESTERASE"/>
    <property type="match status" value="1"/>
</dbReference>
<gene>
    <name evidence="2" type="ORF">GNZ21_08285</name>
</gene>
<organism evidence="2 3">
    <name type="scientific">Nesterenkonia alkaliphila</name>
    <dbReference type="NCBI Taxonomy" id="1463631"/>
    <lineage>
        <taxon>Bacteria</taxon>
        <taxon>Bacillati</taxon>
        <taxon>Actinomycetota</taxon>
        <taxon>Actinomycetes</taxon>
        <taxon>Micrococcales</taxon>
        <taxon>Micrococcaceae</taxon>
        <taxon>Nesterenkonia</taxon>
    </lineage>
</organism>
<dbReference type="AlphaFoldDB" id="A0A7K1UK04"/>
<name>A0A7K1UK04_9MICC</name>
<evidence type="ECO:0000259" key="1">
    <source>
        <dbReference type="PROSITE" id="PS51704"/>
    </source>
</evidence>
<dbReference type="InterPro" id="IPR030395">
    <property type="entry name" value="GP_PDE_dom"/>
</dbReference>
<dbReference type="InterPro" id="IPR017946">
    <property type="entry name" value="PLC-like_Pdiesterase_TIM-brl"/>
</dbReference>
<dbReference type="SUPFAM" id="SSF51695">
    <property type="entry name" value="PLC-like phosphodiesterases"/>
    <property type="match status" value="1"/>
</dbReference>
<dbReference type="PANTHER" id="PTHR46211:SF1">
    <property type="entry name" value="GLYCEROPHOSPHODIESTER PHOSPHODIESTERASE, CYTOPLASMIC"/>
    <property type="match status" value="1"/>
</dbReference>
<dbReference type="Pfam" id="PF03009">
    <property type="entry name" value="GDPD"/>
    <property type="match status" value="1"/>
</dbReference>
<reference evidence="2 3" key="1">
    <citation type="submission" date="2019-12" db="EMBL/GenBank/DDBJ databases">
        <title>Nesterenkonia muleiensis sp. nov., a novel actinobacterium isolated from sap of Populus euphratica.</title>
        <authorList>
            <person name="Wang R."/>
        </authorList>
    </citation>
    <scope>NUCLEOTIDE SEQUENCE [LARGE SCALE GENOMIC DNA]</scope>
    <source>
        <strain evidence="2 3">F10</strain>
    </source>
</reference>
<dbReference type="EMBL" id="WRPM01000059">
    <property type="protein sequence ID" value="MVT26351.1"/>
    <property type="molecule type" value="Genomic_DNA"/>
</dbReference>